<evidence type="ECO:0000256" key="1">
    <source>
        <dbReference type="SAM" id="MobiDB-lite"/>
    </source>
</evidence>
<proteinExistence type="predicted"/>
<feature type="region of interest" description="Disordered" evidence="1">
    <location>
        <begin position="172"/>
        <end position="192"/>
    </location>
</feature>
<sequence length="529" mass="56735">MTPGPAKDQEGRTRPTNRRLGDGDYGVFGEKLCPVTAVDAAIPSGAAAANAPPPPPSSSPAVDHAPGCGGCGTKRSAPASSPVGGREGKNTSAGIEDGANASSPPPAASPAFQRISKRLPRDHPGGAGRGAEGSASASPVGGRERKKTPAANASTAPPPATAFLERSSKRLALYHPGGGGRDGDVSAPAASVVDRKGKGKICAEIEGEASASSPLPPAGSFPFVSPFERRAALLHEDEAEVAGFLGCPHFYKFDPLKIGAQSEGQLNDFGTDSQEGSNTVRSSAVQNFSADFSWWTIMGNPMIQTIPGTCAIVASAVCIEALHRLEWERLHGPGTFPCRAAAPRKLRRACKQTNPPIWNPKDGLQKIPLLLKKIMELGGIPMTNAPPPAPFLLPLKSWKMYRRDGSLTPERAAHILRTHGPYIGILWVSLLYPFIDASVDDQMVYRFWFPPHLRRISDYLLMQYLFAGRLKDKDLDDLLTKILVLDNHTDTGPSRWIRFEELDKIYVLRVDPLPLDYLDPSLMYPASSY</sequence>
<dbReference type="eggNOG" id="ENOG502R7RJ">
    <property type="taxonomic scope" value="Eukaryota"/>
</dbReference>
<dbReference type="STRING" id="77586.A0A0D9WX30"/>
<dbReference type="EnsemblPlants" id="LPERR07G07020.1">
    <property type="protein sequence ID" value="LPERR07G07020.1"/>
    <property type="gene ID" value="LPERR07G07020"/>
</dbReference>
<reference evidence="3" key="2">
    <citation type="submission" date="2013-12" db="EMBL/GenBank/DDBJ databases">
        <authorList>
            <person name="Yu Y."/>
            <person name="Lee S."/>
            <person name="de Baynast K."/>
            <person name="Wissotski M."/>
            <person name="Liu L."/>
            <person name="Talag J."/>
            <person name="Goicoechea J."/>
            <person name="Angelova A."/>
            <person name="Jetty R."/>
            <person name="Kudrna D."/>
            <person name="Golser W."/>
            <person name="Rivera L."/>
            <person name="Zhang J."/>
            <person name="Wing R."/>
        </authorList>
    </citation>
    <scope>NUCLEOTIDE SEQUENCE</scope>
</reference>
<dbReference type="Gramene" id="LPERR07G07020.1">
    <property type="protein sequence ID" value="LPERR07G07020.1"/>
    <property type="gene ID" value="LPERR07G07020"/>
</dbReference>
<feature type="region of interest" description="Disordered" evidence="1">
    <location>
        <begin position="45"/>
        <end position="160"/>
    </location>
</feature>
<dbReference type="PANTHER" id="PTHR35360">
    <property type="entry name" value="OS01G0324125 PROTEIN-RELATED"/>
    <property type="match status" value="1"/>
</dbReference>
<dbReference type="AlphaFoldDB" id="A0A0D9WX30"/>
<name>A0A0D9WX30_9ORYZ</name>
<reference evidence="2 3" key="1">
    <citation type="submission" date="2012-08" db="EMBL/GenBank/DDBJ databases">
        <title>Oryza genome evolution.</title>
        <authorList>
            <person name="Wing R.A."/>
        </authorList>
    </citation>
    <scope>NUCLEOTIDE SEQUENCE</scope>
</reference>
<accession>A0A0D9WX30</accession>
<evidence type="ECO:0000313" key="2">
    <source>
        <dbReference type="EnsemblPlants" id="LPERR07G07020.1"/>
    </source>
</evidence>
<evidence type="ECO:0000313" key="3">
    <source>
        <dbReference type="Proteomes" id="UP000032180"/>
    </source>
</evidence>
<keyword evidence="3" id="KW-1185">Reference proteome</keyword>
<dbReference type="Proteomes" id="UP000032180">
    <property type="component" value="Chromosome 7"/>
</dbReference>
<dbReference type="PANTHER" id="PTHR35360:SF3">
    <property type="entry name" value="OS07G0492700 PROTEIN"/>
    <property type="match status" value="1"/>
</dbReference>
<protein>
    <submittedName>
        <fullName evidence="2">Uncharacterized protein</fullName>
    </submittedName>
</protein>
<reference evidence="2" key="3">
    <citation type="submission" date="2015-04" db="UniProtKB">
        <authorList>
            <consortium name="EnsemblPlants"/>
        </authorList>
    </citation>
    <scope>IDENTIFICATION</scope>
</reference>
<organism evidence="2 3">
    <name type="scientific">Leersia perrieri</name>
    <dbReference type="NCBI Taxonomy" id="77586"/>
    <lineage>
        <taxon>Eukaryota</taxon>
        <taxon>Viridiplantae</taxon>
        <taxon>Streptophyta</taxon>
        <taxon>Embryophyta</taxon>
        <taxon>Tracheophyta</taxon>
        <taxon>Spermatophyta</taxon>
        <taxon>Magnoliopsida</taxon>
        <taxon>Liliopsida</taxon>
        <taxon>Poales</taxon>
        <taxon>Poaceae</taxon>
        <taxon>BOP clade</taxon>
        <taxon>Oryzoideae</taxon>
        <taxon>Oryzeae</taxon>
        <taxon>Oryzinae</taxon>
        <taxon>Leersia</taxon>
    </lineage>
</organism>
<dbReference type="HOGENOM" id="CLU_024281_0_0_1"/>
<feature type="region of interest" description="Disordered" evidence="1">
    <location>
        <begin position="1"/>
        <end position="29"/>
    </location>
</feature>